<gene>
    <name evidence="1" type="ORF">Y1Q_0022640</name>
</gene>
<evidence type="ECO:0000313" key="1">
    <source>
        <dbReference type="EMBL" id="KYO48439.1"/>
    </source>
</evidence>
<dbReference type="Proteomes" id="UP000050525">
    <property type="component" value="Unassembled WGS sequence"/>
</dbReference>
<reference evidence="1 2" key="1">
    <citation type="journal article" date="2012" name="Genome Biol.">
        <title>Sequencing three crocodilian genomes to illuminate the evolution of archosaurs and amniotes.</title>
        <authorList>
            <person name="St John J.A."/>
            <person name="Braun E.L."/>
            <person name="Isberg S.R."/>
            <person name="Miles L.G."/>
            <person name="Chong A.Y."/>
            <person name="Gongora J."/>
            <person name="Dalzell P."/>
            <person name="Moran C."/>
            <person name="Bed'hom B."/>
            <person name="Abzhanov A."/>
            <person name="Burgess S.C."/>
            <person name="Cooksey A.M."/>
            <person name="Castoe T.A."/>
            <person name="Crawford N.G."/>
            <person name="Densmore L.D."/>
            <person name="Drew J.C."/>
            <person name="Edwards S.V."/>
            <person name="Faircloth B.C."/>
            <person name="Fujita M.K."/>
            <person name="Greenwold M.J."/>
            <person name="Hoffmann F.G."/>
            <person name="Howard J.M."/>
            <person name="Iguchi T."/>
            <person name="Janes D.E."/>
            <person name="Khan S.Y."/>
            <person name="Kohno S."/>
            <person name="de Koning A.J."/>
            <person name="Lance S.L."/>
            <person name="McCarthy F.M."/>
            <person name="McCormack J.E."/>
            <person name="Merchant M.E."/>
            <person name="Peterson D.G."/>
            <person name="Pollock D.D."/>
            <person name="Pourmand N."/>
            <person name="Raney B.J."/>
            <person name="Roessler K.A."/>
            <person name="Sanford J.R."/>
            <person name="Sawyer R.H."/>
            <person name="Schmidt C.J."/>
            <person name="Triplett E.W."/>
            <person name="Tuberville T.D."/>
            <person name="Venegas-Anaya M."/>
            <person name="Howard J.T."/>
            <person name="Jarvis E.D."/>
            <person name="Guillette L.J.Jr."/>
            <person name="Glenn T.C."/>
            <person name="Green R.E."/>
            <person name="Ray D.A."/>
        </authorList>
    </citation>
    <scope>NUCLEOTIDE SEQUENCE [LARGE SCALE GENOMIC DNA]</scope>
    <source>
        <strain evidence="1">KSC_2009_1</strain>
    </source>
</reference>
<proteinExistence type="predicted"/>
<keyword evidence="2" id="KW-1185">Reference proteome</keyword>
<organism evidence="1 2">
    <name type="scientific">Alligator mississippiensis</name>
    <name type="common">American alligator</name>
    <dbReference type="NCBI Taxonomy" id="8496"/>
    <lineage>
        <taxon>Eukaryota</taxon>
        <taxon>Metazoa</taxon>
        <taxon>Chordata</taxon>
        <taxon>Craniata</taxon>
        <taxon>Vertebrata</taxon>
        <taxon>Euteleostomi</taxon>
        <taxon>Archelosauria</taxon>
        <taxon>Archosauria</taxon>
        <taxon>Crocodylia</taxon>
        <taxon>Alligatoridae</taxon>
        <taxon>Alligatorinae</taxon>
        <taxon>Alligator</taxon>
    </lineage>
</organism>
<evidence type="ECO:0000313" key="2">
    <source>
        <dbReference type="Proteomes" id="UP000050525"/>
    </source>
</evidence>
<name>A0A151PHD8_ALLMI</name>
<accession>A0A151PHD8</accession>
<sequence>MHSNKDQLLLSSLSGESSLLAIFQQGLPDHWPIGIISYGELPYCRKSPSSFLMVSDITKHKSDGMSLPQALCHLVLQ</sequence>
<protein>
    <submittedName>
        <fullName evidence="1">Uncharacterized protein</fullName>
    </submittedName>
</protein>
<dbReference type="EMBL" id="AKHW03000190">
    <property type="protein sequence ID" value="KYO48439.1"/>
    <property type="molecule type" value="Genomic_DNA"/>
</dbReference>
<comment type="caution">
    <text evidence="1">The sequence shown here is derived from an EMBL/GenBank/DDBJ whole genome shotgun (WGS) entry which is preliminary data.</text>
</comment>
<dbReference type="AlphaFoldDB" id="A0A151PHD8"/>